<proteinExistence type="predicted"/>
<protein>
    <submittedName>
        <fullName evidence="2">Uncharacterized protein</fullName>
    </submittedName>
</protein>
<reference evidence="2 3" key="1">
    <citation type="submission" date="2017-06" db="EMBL/GenBank/DDBJ databases">
        <title>Ant-infecting Ophiocordyceps genomes reveal a high diversity of potential behavioral manipulation genes and a possible major role for enterotoxins.</title>
        <authorList>
            <person name="De Bekker C."/>
            <person name="Evans H.C."/>
            <person name="Brachmann A."/>
            <person name="Hughes D.P."/>
        </authorList>
    </citation>
    <scope>NUCLEOTIDE SEQUENCE [LARGE SCALE GENOMIC DNA]</scope>
    <source>
        <strain evidence="2 3">1348a</strain>
    </source>
</reference>
<evidence type="ECO:0000313" key="2">
    <source>
        <dbReference type="EMBL" id="PHH82684.1"/>
    </source>
</evidence>
<evidence type="ECO:0000313" key="3">
    <source>
        <dbReference type="Proteomes" id="UP000224854"/>
    </source>
</evidence>
<accession>A0A2C5ZTC4</accession>
<evidence type="ECO:0000256" key="1">
    <source>
        <dbReference type="SAM" id="SignalP"/>
    </source>
</evidence>
<feature type="chain" id="PRO_5013310603" evidence="1">
    <location>
        <begin position="24"/>
        <end position="275"/>
    </location>
</feature>
<name>A0A2C5ZTC4_9HYPO</name>
<organism evidence="2 3">
    <name type="scientific">Ophiocordyceps australis</name>
    <dbReference type="NCBI Taxonomy" id="1399860"/>
    <lineage>
        <taxon>Eukaryota</taxon>
        <taxon>Fungi</taxon>
        <taxon>Dikarya</taxon>
        <taxon>Ascomycota</taxon>
        <taxon>Pezizomycotina</taxon>
        <taxon>Sordariomycetes</taxon>
        <taxon>Hypocreomycetidae</taxon>
        <taxon>Hypocreales</taxon>
        <taxon>Ophiocordycipitaceae</taxon>
        <taxon>Ophiocordyceps</taxon>
    </lineage>
</organism>
<dbReference type="Proteomes" id="UP000224854">
    <property type="component" value="Unassembled WGS sequence"/>
</dbReference>
<dbReference type="EMBL" id="NJEU01000046">
    <property type="protein sequence ID" value="PHH82684.1"/>
    <property type="molecule type" value="Genomic_DNA"/>
</dbReference>
<dbReference type="AlphaFoldDB" id="A0A2C5ZTC4"/>
<sequence>MPLAKGLDKLLFLLFLFPRPWLAASLPSASLDILPRLSASTLCLDSLASTLSPIAPSAPLAPVHRLPQSPLAQCTACCHRGLAPQASPSDLGPSNILYSEASTSHRSRSATNHRRRSLPLERCLAVIRRPPVVSSLCCFSFSPVAFCWGSHGRLRNPPLLASTTHRCKSPVNPTSAPLPSQPSFISSPLHPAASTPLFPCLAPSVARPSTRTLRPRRSKLLQLTSTRARASFCKRIPPALLSRRSSCPSCPLNLDFGLVAHTLQAFPLPSSPALR</sequence>
<gene>
    <name evidence="2" type="ORF">CDD82_5134</name>
</gene>
<keyword evidence="3" id="KW-1185">Reference proteome</keyword>
<feature type="signal peptide" evidence="1">
    <location>
        <begin position="1"/>
        <end position="23"/>
    </location>
</feature>
<keyword evidence="1" id="KW-0732">Signal</keyword>
<comment type="caution">
    <text evidence="2">The sequence shown here is derived from an EMBL/GenBank/DDBJ whole genome shotgun (WGS) entry which is preliminary data.</text>
</comment>